<dbReference type="NCBIfam" id="NF007232">
    <property type="entry name" value="PRK09651.1"/>
    <property type="match status" value="1"/>
</dbReference>
<evidence type="ECO:0000259" key="6">
    <source>
        <dbReference type="Pfam" id="PF08281"/>
    </source>
</evidence>
<dbReference type="Proteomes" id="UP000494111">
    <property type="component" value="Unassembled WGS sequence"/>
</dbReference>
<evidence type="ECO:0000259" key="5">
    <source>
        <dbReference type="Pfam" id="PF04542"/>
    </source>
</evidence>
<dbReference type="AlphaFoldDB" id="A0A6S7AAM4"/>
<dbReference type="RefSeq" id="WP_025136505.1">
    <property type="nucleotide sequence ID" value="NZ_CADIJO010000015.1"/>
</dbReference>
<dbReference type="InterPro" id="IPR007627">
    <property type="entry name" value="RNA_pol_sigma70_r2"/>
</dbReference>
<evidence type="ECO:0000313" key="8">
    <source>
        <dbReference type="Proteomes" id="UP000494111"/>
    </source>
</evidence>
<dbReference type="Gene3D" id="1.10.10.10">
    <property type="entry name" value="Winged helix-like DNA-binding domain superfamily/Winged helix DNA-binding domain"/>
    <property type="match status" value="1"/>
</dbReference>
<dbReference type="EMBL" id="CADIJO010000015">
    <property type="protein sequence ID" value="CAB3722385.1"/>
    <property type="molecule type" value="Genomic_DNA"/>
</dbReference>
<dbReference type="Pfam" id="PF08281">
    <property type="entry name" value="Sigma70_r4_2"/>
    <property type="match status" value="1"/>
</dbReference>
<comment type="similarity">
    <text evidence="1">Belongs to the sigma-70 factor family. ECF subfamily.</text>
</comment>
<name>A0A6S7AAM4_9BURK</name>
<dbReference type="InterPro" id="IPR013249">
    <property type="entry name" value="RNA_pol_sigma70_r4_t2"/>
</dbReference>
<dbReference type="InterPro" id="IPR014284">
    <property type="entry name" value="RNA_pol_sigma-70_dom"/>
</dbReference>
<dbReference type="InterPro" id="IPR039425">
    <property type="entry name" value="RNA_pol_sigma-70-like"/>
</dbReference>
<organism evidence="7 8">
    <name type="scientific">Achromobacter deleyi</name>
    <dbReference type="NCBI Taxonomy" id="1353891"/>
    <lineage>
        <taxon>Bacteria</taxon>
        <taxon>Pseudomonadati</taxon>
        <taxon>Pseudomonadota</taxon>
        <taxon>Betaproteobacteria</taxon>
        <taxon>Burkholderiales</taxon>
        <taxon>Alcaligenaceae</taxon>
        <taxon>Achromobacter</taxon>
    </lineage>
</organism>
<dbReference type="NCBIfam" id="NF008889">
    <property type="entry name" value="PRK11924.1-1"/>
    <property type="match status" value="1"/>
</dbReference>
<dbReference type="InterPro" id="IPR036388">
    <property type="entry name" value="WH-like_DNA-bd_sf"/>
</dbReference>
<dbReference type="Pfam" id="PF04542">
    <property type="entry name" value="Sigma70_r2"/>
    <property type="match status" value="1"/>
</dbReference>
<dbReference type="NCBIfam" id="TIGR02937">
    <property type="entry name" value="sigma70-ECF"/>
    <property type="match status" value="1"/>
</dbReference>
<dbReference type="PANTHER" id="PTHR43133">
    <property type="entry name" value="RNA POLYMERASE ECF-TYPE SIGMA FACTO"/>
    <property type="match status" value="1"/>
</dbReference>
<dbReference type="PANTHER" id="PTHR43133:SF63">
    <property type="entry name" value="RNA POLYMERASE SIGMA FACTOR FECI-RELATED"/>
    <property type="match status" value="1"/>
</dbReference>
<dbReference type="SUPFAM" id="SSF88659">
    <property type="entry name" value="Sigma3 and sigma4 domains of RNA polymerase sigma factors"/>
    <property type="match status" value="1"/>
</dbReference>
<accession>A0A6S7AAM4</accession>
<evidence type="ECO:0000256" key="3">
    <source>
        <dbReference type="ARBA" id="ARBA00023082"/>
    </source>
</evidence>
<keyword evidence="3" id="KW-0731">Sigma factor</keyword>
<proteinExistence type="inferred from homology"/>
<protein>
    <submittedName>
        <fullName evidence="7">Putative RNA polymerase sigma factor FecI</fullName>
    </submittedName>
</protein>
<keyword evidence="4" id="KW-0804">Transcription</keyword>
<evidence type="ECO:0000256" key="4">
    <source>
        <dbReference type="ARBA" id="ARBA00023163"/>
    </source>
</evidence>
<dbReference type="InterPro" id="IPR013325">
    <property type="entry name" value="RNA_pol_sigma_r2"/>
</dbReference>
<keyword evidence="2" id="KW-0805">Transcription regulation</keyword>
<dbReference type="InterPro" id="IPR013324">
    <property type="entry name" value="RNA_pol_sigma_r3/r4-like"/>
</dbReference>
<reference evidence="7 8" key="1">
    <citation type="submission" date="2020-04" db="EMBL/GenBank/DDBJ databases">
        <authorList>
            <person name="De Canck E."/>
        </authorList>
    </citation>
    <scope>NUCLEOTIDE SEQUENCE [LARGE SCALE GENOMIC DNA]</scope>
    <source>
        <strain evidence="7 8">LMG 3458</strain>
    </source>
</reference>
<evidence type="ECO:0000313" key="7">
    <source>
        <dbReference type="EMBL" id="CAB3722385.1"/>
    </source>
</evidence>
<dbReference type="NCBIfam" id="NF009180">
    <property type="entry name" value="PRK12528.1"/>
    <property type="match status" value="1"/>
</dbReference>
<feature type="domain" description="RNA polymerase sigma-70 region 2" evidence="5">
    <location>
        <begin position="15"/>
        <end position="80"/>
    </location>
</feature>
<evidence type="ECO:0000256" key="1">
    <source>
        <dbReference type="ARBA" id="ARBA00010641"/>
    </source>
</evidence>
<dbReference type="Gene3D" id="1.10.1740.10">
    <property type="match status" value="1"/>
</dbReference>
<feature type="domain" description="RNA polymerase sigma factor 70 region 4 type 2" evidence="6">
    <location>
        <begin position="111"/>
        <end position="163"/>
    </location>
</feature>
<sequence length="171" mass="19594">MPPGDLSAPHAVDTLYRSHHAWLTSWLRRRLRDDHDAADLAQDTFVRLMAARDTPGLREPRAFLTRIAHGLVVNLWRRRELEQAYLQALAQRPEATTPSPERRALVLEALLQIDAMLHRLPARAREAFLLSQLGGHTYADIALRLEVSERMVKKYMSQVMLQCLLIADGVW</sequence>
<dbReference type="SUPFAM" id="SSF88946">
    <property type="entry name" value="Sigma2 domain of RNA polymerase sigma factors"/>
    <property type="match status" value="1"/>
</dbReference>
<dbReference type="GO" id="GO:0003677">
    <property type="term" value="F:DNA binding"/>
    <property type="evidence" value="ECO:0007669"/>
    <property type="project" value="InterPro"/>
</dbReference>
<gene>
    <name evidence="7" type="primary">fecI_22</name>
    <name evidence="7" type="ORF">LMG3458_04076</name>
</gene>
<dbReference type="GO" id="GO:0016987">
    <property type="term" value="F:sigma factor activity"/>
    <property type="evidence" value="ECO:0007669"/>
    <property type="project" value="UniProtKB-KW"/>
</dbReference>
<evidence type="ECO:0000256" key="2">
    <source>
        <dbReference type="ARBA" id="ARBA00023015"/>
    </source>
</evidence>
<dbReference type="GO" id="GO:0006352">
    <property type="term" value="P:DNA-templated transcription initiation"/>
    <property type="evidence" value="ECO:0007669"/>
    <property type="project" value="InterPro"/>
</dbReference>